<evidence type="ECO:0000256" key="3">
    <source>
        <dbReference type="ARBA" id="ARBA00022824"/>
    </source>
</evidence>
<feature type="domain" description="Reticulon" evidence="7">
    <location>
        <begin position="28"/>
        <end position="226"/>
    </location>
</feature>
<feature type="transmembrane region" description="Helical" evidence="6">
    <location>
        <begin position="32"/>
        <end position="54"/>
    </location>
</feature>
<protein>
    <recommendedName>
        <fullName evidence="6">Reticulon-like protein</fullName>
    </recommendedName>
</protein>
<dbReference type="GO" id="GO:0009617">
    <property type="term" value="P:response to bacterium"/>
    <property type="evidence" value="ECO:0007669"/>
    <property type="project" value="InterPro"/>
</dbReference>
<feature type="transmembrane region" description="Helical" evidence="6">
    <location>
        <begin position="61"/>
        <end position="82"/>
    </location>
</feature>
<keyword evidence="2 6" id="KW-0812">Transmembrane</keyword>
<dbReference type="GO" id="GO:0005789">
    <property type="term" value="C:endoplasmic reticulum membrane"/>
    <property type="evidence" value="ECO:0007669"/>
    <property type="project" value="UniProtKB-SubCell"/>
</dbReference>
<evidence type="ECO:0000313" key="8">
    <source>
        <dbReference type="EMBL" id="KAK2080123.1"/>
    </source>
</evidence>
<evidence type="ECO:0000256" key="6">
    <source>
        <dbReference type="RuleBase" id="RU363132"/>
    </source>
</evidence>
<evidence type="ECO:0000256" key="4">
    <source>
        <dbReference type="ARBA" id="ARBA00022989"/>
    </source>
</evidence>
<organism evidence="8 9">
    <name type="scientific">Prototheca wickerhamii</name>
    <dbReference type="NCBI Taxonomy" id="3111"/>
    <lineage>
        <taxon>Eukaryota</taxon>
        <taxon>Viridiplantae</taxon>
        <taxon>Chlorophyta</taxon>
        <taxon>core chlorophytes</taxon>
        <taxon>Trebouxiophyceae</taxon>
        <taxon>Chlorellales</taxon>
        <taxon>Chlorellaceae</taxon>
        <taxon>Prototheca</taxon>
    </lineage>
</organism>
<dbReference type="InterPro" id="IPR045064">
    <property type="entry name" value="Reticulon-like"/>
</dbReference>
<sequence length="226" mass="24784">MPPKTAPAATAAPVEAARVRLPIRSAALNDLLLWRNPIKSGVALLAVTAVYAFFKYSKLNLLVVFLYALISLVLGCFLWNSYADFSHKSPVPVPGFITAGVSEEQAKQVAERYTVVANRVLGFLKRVVVNHDIAATSQVVGALYTAARIAALVSPLTLAYILVVLAFVLPKAYEMRKPQVDAAVAKARAQATRIYDQYLRQYMSRVPRASNAEPIEILNEEIKKVE</sequence>
<evidence type="ECO:0000313" key="9">
    <source>
        <dbReference type="Proteomes" id="UP001255856"/>
    </source>
</evidence>
<keyword evidence="3 6" id="KW-0256">Endoplasmic reticulum</keyword>
<evidence type="ECO:0000259" key="7">
    <source>
        <dbReference type="PROSITE" id="PS50845"/>
    </source>
</evidence>
<dbReference type="EMBL" id="JASFZW010000002">
    <property type="protein sequence ID" value="KAK2080123.1"/>
    <property type="molecule type" value="Genomic_DNA"/>
</dbReference>
<dbReference type="InterPro" id="IPR003388">
    <property type="entry name" value="Reticulon"/>
</dbReference>
<proteinExistence type="predicted"/>
<feature type="transmembrane region" description="Helical" evidence="6">
    <location>
        <begin position="149"/>
        <end position="169"/>
    </location>
</feature>
<comment type="caution">
    <text evidence="8">The sequence shown here is derived from an EMBL/GenBank/DDBJ whole genome shotgun (WGS) entry which is preliminary data.</text>
</comment>
<accession>A0AAD9IKR0</accession>
<comment type="subcellular location">
    <subcellularLocation>
        <location evidence="1 6">Endoplasmic reticulum membrane</location>
        <topology evidence="1 6">Multi-pass membrane protein</topology>
    </subcellularLocation>
</comment>
<name>A0AAD9IKR0_PROWI</name>
<keyword evidence="4 6" id="KW-1133">Transmembrane helix</keyword>
<evidence type="ECO:0000256" key="2">
    <source>
        <dbReference type="ARBA" id="ARBA00022692"/>
    </source>
</evidence>
<keyword evidence="5 6" id="KW-0472">Membrane</keyword>
<evidence type="ECO:0000256" key="1">
    <source>
        <dbReference type="ARBA" id="ARBA00004477"/>
    </source>
</evidence>
<keyword evidence="9" id="KW-1185">Reference proteome</keyword>
<dbReference type="Proteomes" id="UP001255856">
    <property type="component" value="Unassembled WGS sequence"/>
</dbReference>
<reference evidence="8" key="1">
    <citation type="submission" date="2021-01" db="EMBL/GenBank/DDBJ databases">
        <authorList>
            <person name="Eckstrom K.M.E."/>
        </authorList>
    </citation>
    <scope>NUCLEOTIDE SEQUENCE</scope>
    <source>
        <strain evidence="8">UVCC 0001</strain>
    </source>
</reference>
<evidence type="ECO:0000256" key="5">
    <source>
        <dbReference type="ARBA" id="ARBA00023136"/>
    </source>
</evidence>
<dbReference type="AlphaFoldDB" id="A0AAD9IKR0"/>
<dbReference type="PANTHER" id="PTHR10994:SF193">
    <property type="entry name" value="RETICULON-LIKE PROTEIN"/>
    <property type="match status" value="1"/>
</dbReference>
<dbReference type="PANTHER" id="PTHR10994">
    <property type="entry name" value="RETICULON"/>
    <property type="match status" value="1"/>
</dbReference>
<dbReference type="PROSITE" id="PS50845">
    <property type="entry name" value="RETICULON"/>
    <property type="match status" value="1"/>
</dbReference>
<dbReference type="Pfam" id="PF02453">
    <property type="entry name" value="Reticulon"/>
    <property type="match status" value="1"/>
</dbReference>
<gene>
    <name evidence="8" type="ORF">QBZ16_002519</name>
</gene>